<evidence type="ECO:0000313" key="1">
    <source>
        <dbReference type="EMBL" id="MPN52067.1"/>
    </source>
</evidence>
<proteinExistence type="predicted"/>
<dbReference type="EMBL" id="VSSQ01117812">
    <property type="protein sequence ID" value="MPN52067.1"/>
    <property type="molecule type" value="Genomic_DNA"/>
</dbReference>
<organism evidence="1">
    <name type="scientific">bioreactor metagenome</name>
    <dbReference type="NCBI Taxonomy" id="1076179"/>
    <lineage>
        <taxon>unclassified sequences</taxon>
        <taxon>metagenomes</taxon>
        <taxon>ecological metagenomes</taxon>
    </lineage>
</organism>
<dbReference type="AlphaFoldDB" id="A0A645ILC9"/>
<accession>A0A645ILC9</accession>
<reference evidence="1" key="1">
    <citation type="submission" date="2019-08" db="EMBL/GenBank/DDBJ databases">
        <authorList>
            <person name="Kucharzyk K."/>
            <person name="Murdoch R.W."/>
            <person name="Higgins S."/>
            <person name="Loffler F."/>
        </authorList>
    </citation>
    <scope>NUCLEOTIDE SEQUENCE</scope>
</reference>
<name>A0A645ILC9_9ZZZZ</name>
<protein>
    <submittedName>
        <fullName evidence="1">Uncharacterized protein</fullName>
    </submittedName>
</protein>
<sequence length="61" mass="6921">MGKFRAGLKKLDAVVVLPRLEVKTEHAVVFGLKLIHRAGDMHLGMRDVVKFEHLLNIFARV</sequence>
<comment type="caution">
    <text evidence="1">The sequence shown here is derived from an EMBL/GenBank/DDBJ whole genome shotgun (WGS) entry which is preliminary data.</text>
</comment>
<gene>
    <name evidence="1" type="ORF">SDC9_199721</name>
</gene>